<dbReference type="PANTHER" id="PTHR43861:SF1">
    <property type="entry name" value="TRANS-ACONITATE 2-METHYLTRANSFERASE"/>
    <property type="match status" value="1"/>
</dbReference>
<dbReference type="InterPro" id="IPR023149">
    <property type="entry name" value="Trans_acon_MeTrfase_C"/>
</dbReference>
<evidence type="ECO:0000256" key="5">
    <source>
        <dbReference type="HAMAP-Rule" id="MF_00560"/>
    </source>
</evidence>
<keyword evidence="1 5" id="KW-0963">Cytoplasm</keyword>
<keyword evidence="2 5" id="KW-0489">Methyltransferase</keyword>
<dbReference type="EC" id="2.1.1.144" evidence="5"/>
<dbReference type="PANTHER" id="PTHR43861">
    <property type="entry name" value="TRANS-ACONITATE 2-METHYLTRANSFERASE-RELATED"/>
    <property type="match status" value="1"/>
</dbReference>
<evidence type="ECO:0000313" key="7">
    <source>
        <dbReference type="Proteomes" id="UP001501578"/>
    </source>
</evidence>
<comment type="caution">
    <text evidence="6">The sequence shown here is derived from an EMBL/GenBank/DDBJ whole genome shotgun (WGS) entry which is preliminary data.</text>
</comment>
<proteinExistence type="inferred from homology"/>
<organism evidence="6 7">
    <name type="scientific">Nonomuraea longicatena</name>
    <dbReference type="NCBI Taxonomy" id="83682"/>
    <lineage>
        <taxon>Bacteria</taxon>
        <taxon>Bacillati</taxon>
        <taxon>Actinomycetota</taxon>
        <taxon>Actinomycetes</taxon>
        <taxon>Streptosporangiales</taxon>
        <taxon>Streptosporangiaceae</taxon>
        <taxon>Nonomuraea</taxon>
    </lineage>
</organism>
<dbReference type="Gene3D" id="3.40.50.150">
    <property type="entry name" value="Vaccinia Virus protein VP39"/>
    <property type="match status" value="1"/>
</dbReference>
<dbReference type="InterPro" id="IPR029063">
    <property type="entry name" value="SAM-dependent_MTases_sf"/>
</dbReference>
<sequence>MAAVYYLDIEIYISVSTIFMSRDIWDPSTYSRYADERARPFFELIARIQADQPDYVVDAGCGTGESTAELTRRWPHATVEGFDSSPAMIATARENVPEGRYTVADVTLWRPDRPVDVLVSNAVLHWVPTHRDLLAHWVELLSPGGWLAFQVPGNFAAPSHRLIRELCRSERWRERLGDLDRPSPVDDPPAYLELMSGLGCRVDAWETTYTQVLQGEDAVLTWLTGTTLRPVLDRLTPQEQQEYRTQLRDLLAEAYPAGEFGTVFPFRRVFVVAQVS</sequence>
<dbReference type="EMBL" id="BAAAHQ010000027">
    <property type="protein sequence ID" value="GAA0940547.1"/>
    <property type="molecule type" value="Genomic_DNA"/>
</dbReference>
<dbReference type="NCBIfam" id="NF010703">
    <property type="entry name" value="PRK14103.1"/>
    <property type="match status" value="1"/>
</dbReference>
<reference evidence="6 7" key="1">
    <citation type="journal article" date="2019" name="Int. J. Syst. Evol. Microbiol.">
        <title>The Global Catalogue of Microorganisms (GCM) 10K type strain sequencing project: providing services to taxonomists for standard genome sequencing and annotation.</title>
        <authorList>
            <consortium name="The Broad Institute Genomics Platform"/>
            <consortium name="The Broad Institute Genome Sequencing Center for Infectious Disease"/>
            <person name="Wu L."/>
            <person name="Ma J."/>
        </authorList>
    </citation>
    <scope>NUCLEOTIDE SEQUENCE [LARGE SCALE GENOMIC DNA]</scope>
    <source>
        <strain evidence="6 7">JCM 11136</strain>
    </source>
</reference>
<comment type="subcellular location">
    <subcellularLocation>
        <location evidence="5">Cytoplasm</location>
    </subcellularLocation>
</comment>
<dbReference type="HAMAP" id="MF_00560">
    <property type="entry name" value="Tran_acon_Me_trans"/>
    <property type="match status" value="1"/>
</dbReference>
<keyword evidence="4 5" id="KW-0949">S-adenosyl-L-methionine</keyword>
<evidence type="ECO:0000256" key="3">
    <source>
        <dbReference type="ARBA" id="ARBA00022679"/>
    </source>
</evidence>
<dbReference type="Proteomes" id="UP001501578">
    <property type="component" value="Unassembled WGS sequence"/>
</dbReference>
<name>A0ABN1QC10_9ACTN</name>
<evidence type="ECO:0000256" key="4">
    <source>
        <dbReference type="ARBA" id="ARBA00022691"/>
    </source>
</evidence>
<evidence type="ECO:0000313" key="6">
    <source>
        <dbReference type="EMBL" id="GAA0940547.1"/>
    </source>
</evidence>
<keyword evidence="3 5" id="KW-0808">Transferase</keyword>
<dbReference type="Pfam" id="PF13489">
    <property type="entry name" value="Methyltransf_23"/>
    <property type="match status" value="1"/>
</dbReference>
<comment type="function">
    <text evidence="5">Catalyzes the S-adenosylmethionine monomethyl esterification of trans-aconitate.</text>
</comment>
<gene>
    <name evidence="5" type="primary">tam</name>
    <name evidence="6" type="ORF">GCM10009560_51930</name>
</gene>
<comment type="similarity">
    <text evidence="5">Belongs to the methyltransferase superfamily. Tam family.</text>
</comment>
<dbReference type="InterPro" id="IPR023506">
    <property type="entry name" value="Trans-aconitate_MeTrfase"/>
</dbReference>
<comment type="catalytic activity">
    <reaction evidence="5">
        <text>trans-aconitate + S-adenosyl-L-methionine = (E)-3-(methoxycarbonyl)pent-2-enedioate + S-adenosyl-L-homocysteine</text>
        <dbReference type="Rhea" id="RHEA:14969"/>
        <dbReference type="ChEBI" id="CHEBI:15708"/>
        <dbReference type="ChEBI" id="CHEBI:57470"/>
        <dbReference type="ChEBI" id="CHEBI:57856"/>
        <dbReference type="ChEBI" id="CHEBI:59789"/>
        <dbReference type="EC" id="2.1.1.144"/>
    </reaction>
</comment>
<dbReference type="SUPFAM" id="SSF53335">
    <property type="entry name" value="S-adenosyl-L-methionine-dependent methyltransferases"/>
    <property type="match status" value="1"/>
</dbReference>
<dbReference type="CDD" id="cd02440">
    <property type="entry name" value="AdoMet_MTases"/>
    <property type="match status" value="1"/>
</dbReference>
<evidence type="ECO:0000256" key="1">
    <source>
        <dbReference type="ARBA" id="ARBA00022490"/>
    </source>
</evidence>
<evidence type="ECO:0000256" key="2">
    <source>
        <dbReference type="ARBA" id="ARBA00022603"/>
    </source>
</evidence>
<protein>
    <recommendedName>
        <fullName evidence="5">Trans-aconitate 2-methyltransferase</fullName>
        <ecNumber evidence="5">2.1.1.144</ecNumber>
    </recommendedName>
</protein>
<accession>A0ABN1QC10</accession>
<dbReference type="Gene3D" id="1.10.150.290">
    <property type="entry name" value="S-adenosyl-L-methionine-dependent methyltransferases"/>
    <property type="match status" value="1"/>
</dbReference>
<keyword evidence="7" id="KW-1185">Reference proteome</keyword>